<comment type="caution">
    <text evidence="1">The sequence shown here is derived from an EMBL/GenBank/DDBJ whole genome shotgun (WGS) entry which is preliminary data.</text>
</comment>
<organism evidence="1 2">
    <name type="scientific">Desulfosalsimonas propionicica</name>
    <dbReference type="NCBI Taxonomy" id="332175"/>
    <lineage>
        <taxon>Bacteria</taxon>
        <taxon>Pseudomonadati</taxon>
        <taxon>Thermodesulfobacteriota</taxon>
        <taxon>Desulfobacteria</taxon>
        <taxon>Desulfobacterales</taxon>
        <taxon>Desulfosalsimonadaceae</taxon>
        <taxon>Desulfosalsimonas</taxon>
    </lineage>
</organism>
<evidence type="ECO:0000313" key="1">
    <source>
        <dbReference type="EMBL" id="MBA2882545.1"/>
    </source>
</evidence>
<name>A0A7W0HLP9_9BACT</name>
<sequence>MTKQPLTFWAGKKAYEKIRRLGLSAGDVQVMAGAAGGPKWLVLNRLDRAIFGNWLAARKAPLFLVGASIGAWRFAAACQKDPVAAIARFEKAYMQQAYPDNPPPEIIDAELERILDELLGGDGPEQILSNPAFRLSILAVRCRKMTGTDRKSRLIPGLGLAAAANAVSRRGLGLFFERTLFYDSRQRPPFFRMNGFPIRRVVLDKSNLKAALMASGSIPMLMSGIKNIPGAPAGMYRDGGILDYHLNIDLQPGGEGIVLFPHYAEKLVPGWLDKQVFWRRPDFSLMDNVLMITPSADFVTRLPMGKIADRNDFYTFARQDDKRMDCWRQVVDQGRHLAEDFMEAVETGNIRNRLRPISDLSRR</sequence>
<dbReference type="RefSeq" id="WP_181552178.1">
    <property type="nucleotide sequence ID" value="NZ_JACDUS010000010.1"/>
</dbReference>
<accession>A0A7W0HLP9</accession>
<dbReference type="InterPro" id="IPR016035">
    <property type="entry name" value="Acyl_Trfase/lysoPLipase"/>
</dbReference>
<reference evidence="1 2" key="1">
    <citation type="submission" date="2020-07" db="EMBL/GenBank/DDBJ databases">
        <title>Genomic Encyclopedia of Type Strains, Phase IV (KMG-IV): sequencing the most valuable type-strain genomes for metagenomic binning, comparative biology and taxonomic classification.</title>
        <authorList>
            <person name="Goeker M."/>
        </authorList>
    </citation>
    <scope>NUCLEOTIDE SEQUENCE [LARGE SCALE GENOMIC DNA]</scope>
    <source>
        <strain evidence="1 2">DSM 17721</strain>
    </source>
</reference>
<protein>
    <recommendedName>
        <fullName evidence="3">Patatin-like phospholipase</fullName>
    </recommendedName>
</protein>
<dbReference type="Proteomes" id="UP000525298">
    <property type="component" value="Unassembled WGS sequence"/>
</dbReference>
<dbReference type="AlphaFoldDB" id="A0A7W0HLP9"/>
<evidence type="ECO:0008006" key="3">
    <source>
        <dbReference type="Google" id="ProtNLM"/>
    </source>
</evidence>
<proteinExistence type="predicted"/>
<evidence type="ECO:0000313" key="2">
    <source>
        <dbReference type="Proteomes" id="UP000525298"/>
    </source>
</evidence>
<gene>
    <name evidence="1" type="ORF">HNR65_002897</name>
</gene>
<dbReference type="EMBL" id="JACDUS010000010">
    <property type="protein sequence ID" value="MBA2882545.1"/>
    <property type="molecule type" value="Genomic_DNA"/>
</dbReference>
<keyword evidence="2" id="KW-1185">Reference proteome</keyword>
<dbReference type="SUPFAM" id="SSF52151">
    <property type="entry name" value="FabD/lysophospholipase-like"/>
    <property type="match status" value="1"/>
</dbReference>